<accession>A0ABV8HMQ0</accession>
<sequence>MKYAGSLLGRGSSPDSLMGGMRARGELREDADAGFLALALLTALQGGLLMTQARRDTVALEAVLDAMIDRIRCHATA</sequence>
<organism evidence="2 3">
    <name type="scientific">Streptomyces polygonati</name>
    <dbReference type="NCBI Taxonomy" id="1617087"/>
    <lineage>
        <taxon>Bacteria</taxon>
        <taxon>Bacillati</taxon>
        <taxon>Actinomycetota</taxon>
        <taxon>Actinomycetes</taxon>
        <taxon>Kitasatosporales</taxon>
        <taxon>Streptomycetaceae</taxon>
        <taxon>Streptomyces</taxon>
    </lineage>
</organism>
<comment type="caution">
    <text evidence="2">The sequence shown here is derived from an EMBL/GenBank/DDBJ whole genome shotgun (WGS) entry which is preliminary data.</text>
</comment>
<proteinExistence type="predicted"/>
<gene>
    <name evidence="2" type="ORF">ACFO3J_12610</name>
</gene>
<evidence type="ECO:0000313" key="2">
    <source>
        <dbReference type="EMBL" id="MFC4032322.1"/>
    </source>
</evidence>
<name>A0ABV8HMQ0_9ACTN</name>
<reference evidence="3" key="1">
    <citation type="journal article" date="2019" name="Int. J. Syst. Evol. Microbiol.">
        <title>The Global Catalogue of Microorganisms (GCM) 10K type strain sequencing project: providing services to taxonomists for standard genome sequencing and annotation.</title>
        <authorList>
            <consortium name="The Broad Institute Genomics Platform"/>
            <consortium name="The Broad Institute Genome Sequencing Center for Infectious Disease"/>
            <person name="Wu L."/>
            <person name="Ma J."/>
        </authorList>
    </citation>
    <scope>NUCLEOTIDE SEQUENCE [LARGE SCALE GENOMIC DNA]</scope>
    <source>
        <strain evidence="3">CGMCC 4.7237</strain>
    </source>
</reference>
<evidence type="ECO:0000313" key="3">
    <source>
        <dbReference type="Proteomes" id="UP001595765"/>
    </source>
</evidence>
<dbReference type="Proteomes" id="UP001595765">
    <property type="component" value="Unassembled WGS sequence"/>
</dbReference>
<feature type="region of interest" description="Disordered" evidence="1">
    <location>
        <begin position="1"/>
        <end position="21"/>
    </location>
</feature>
<protein>
    <recommendedName>
        <fullName evidence="4">Tetracyclin repressor-like C-terminal domain-containing protein</fullName>
    </recommendedName>
</protein>
<dbReference type="SUPFAM" id="SSF48498">
    <property type="entry name" value="Tetracyclin repressor-like, C-terminal domain"/>
    <property type="match status" value="1"/>
</dbReference>
<dbReference type="RefSeq" id="WP_386429150.1">
    <property type="nucleotide sequence ID" value="NZ_JBHSBB010000009.1"/>
</dbReference>
<evidence type="ECO:0000256" key="1">
    <source>
        <dbReference type="SAM" id="MobiDB-lite"/>
    </source>
</evidence>
<dbReference type="EMBL" id="JBHSBB010000009">
    <property type="protein sequence ID" value="MFC4032322.1"/>
    <property type="molecule type" value="Genomic_DNA"/>
</dbReference>
<dbReference type="Gene3D" id="1.10.357.10">
    <property type="entry name" value="Tetracycline Repressor, domain 2"/>
    <property type="match status" value="1"/>
</dbReference>
<dbReference type="InterPro" id="IPR036271">
    <property type="entry name" value="Tet_transcr_reg_TetR-rel_C_sf"/>
</dbReference>
<evidence type="ECO:0008006" key="4">
    <source>
        <dbReference type="Google" id="ProtNLM"/>
    </source>
</evidence>
<keyword evidence="3" id="KW-1185">Reference proteome</keyword>